<reference evidence="3 4" key="2">
    <citation type="submission" date="2018-11" db="EMBL/GenBank/DDBJ databases">
        <authorList>
            <consortium name="Pathogen Informatics"/>
        </authorList>
    </citation>
    <scope>NUCLEOTIDE SEQUENCE [LARGE SCALE GENOMIC DNA]</scope>
    <source>
        <strain evidence="3 4">NST_G2</strain>
    </source>
</reference>
<feature type="region of interest" description="Disordered" evidence="2">
    <location>
        <begin position="1"/>
        <end position="26"/>
    </location>
</feature>
<proteinExistence type="predicted"/>
<dbReference type="EMBL" id="UYSU01032393">
    <property type="protein sequence ID" value="VDL89364.1"/>
    <property type="molecule type" value="Genomic_DNA"/>
</dbReference>
<accession>A0A183SFI1</accession>
<name>A0A183SFI1_SCHSO</name>
<feature type="region of interest" description="Disordered" evidence="2">
    <location>
        <begin position="144"/>
        <end position="176"/>
    </location>
</feature>
<evidence type="ECO:0000313" key="4">
    <source>
        <dbReference type="Proteomes" id="UP000275846"/>
    </source>
</evidence>
<protein>
    <submittedName>
        <fullName evidence="5">Kinesin-like protein</fullName>
    </submittedName>
</protein>
<dbReference type="AlphaFoldDB" id="A0A183SFI1"/>
<feature type="coiled-coil region" evidence="1">
    <location>
        <begin position="360"/>
        <end position="416"/>
    </location>
</feature>
<feature type="compositionally biased region" description="Basic residues" evidence="2">
    <location>
        <begin position="12"/>
        <end position="25"/>
    </location>
</feature>
<feature type="coiled-coil region" evidence="1">
    <location>
        <begin position="280"/>
        <end position="332"/>
    </location>
</feature>
<keyword evidence="4" id="KW-1185">Reference proteome</keyword>
<dbReference type="OrthoDB" id="10529207at2759"/>
<dbReference type="WBParaSite" id="SSLN_0000307901-mRNA-1">
    <property type="protein sequence ID" value="SSLN_0000307901-mRNA-1"/>
    <property type="gene ID" value="SSLN_0000307901"/>
</dbReference>
<evidence type="ECO:0000256" key="2">
    <source>
        <dbReference type="SAM" id="MobiDB-lite"/>
    </source>
</evidence>
<evidence type="ECO:0000313" key="5">
    <source>
        <dbReference type="WBParaSite" id="SSLN_0000307901-mRNA-1"/>
    </source>
</evidence>
<dbReference type="Proteomes" id="UP000275846">
    <property type="component" value="Unassembled WGS sequence"/>
</dbReference>
<feature type="compositionally biased region" description="Pro residues" evidence="2">
    <location>
        <begin position="1"/>
        <end position="11"/>
    </location>
</feature>
<reference evidence="5" key="1">
    <citation type="submission" date="2016-06" db="UniProtKB">
        <authorList>
            <consortium name="WormBaseParasite"/>
        </authorList>
    </citation>
    <scope>IDENTIFICATION</scope>
</reference>
<evidence type="ECO:0000256" key="1">
    <source>
        <dbReference type="SAM" id="Coils"/>
    </source>
</evidence>
<gene>
    <name evidence="3" type="ORF">SSLN_LOCUS2979</name>
</gene>
<keyword evidence="1" id="KW-0175">Coiled coil</keyword>
<evidence type="ECO:0000313" key="3">
    <source>
        <dbReference type="EMBL" id="VDL89364.1"/>
    </source>
</evidence>
<sequence length="475" mass="53198">MLPSPPLSPAPHPHRGQIRPMKKQGHFGLGGRLTTWIPSIQKSTEGICPRDFREISPFLSPGPSTVLLLPTVLSRRRPPSLKRTPSTHGVNAQFPQKLSSPVDVTHTRLEAKSEAVQTMIPSSWKDQSTDPLSGQLKISLTHHDATQQTGDAEPRAVQTRTYSGEETPAVGPRSPNTLDFDIGKFSGLFGKRSSSLASVSTLTHELQPDSDRNHQKEVHGSVADINGLCSILRSSKENERVLCLEQRLREAHYELESQDLTHQKIVRKLEYDLKQRSINLVWLTNERQKLTKDLEETRKEISRALSEQTNKYNALEEQLQETKRQCEIQLLRAKSAALHIDEPKQVTTECMDVDELKSWYASEMEELKDTIQKLEAVEEELEALRRASDSKIDNLRQIHAEELTAAQEVAKRAQAEKRAIYAAAVAGFNLASVAHRIGLMGTGRLSGMDSTQIQLVIKKHTRGSIAVLVWNIDPL</sequence>
<organism evidence="5">
    <name type="scientific">Schistocephalus solidus</name>
    <name type="common">Tapeworm</name>
    <dbReference type="NCBI Taxonomy" id="70667"/>
    <lineage>
        <taxon>Eukaryota</taxon>
        <taxon>Metazoa</taxon>
        <taxon>Spiralia</taxon>
        <taxon>Lophotrochozoa</taxon>
        <taxon>Platyhelminthes</taxon>
        <taxon>Cestoda</taxon>
        <taxon>Eucestoda</taxon>
        <taxon>Diphyllobothriidea</taxon>
        <taxon>Diphyllobothriidae</taxon>
        <taxon>Schistocephalus</taxon>
    </lineage>
</organism>